<dbReference type="PROSITE" id="PS00893">
    <property type="entry name" value="NUDIX_BOX"/>
    <property type="match status" value="1"/>
</dbReference>
<sequence length="148" mass="16997">MTETRKEISCGAVIIRVNHGKLQVLVIRQKQGHWCFPKGHVEGSETEHETAAREIKEETGLDVRFLDGFRECTYYSPEPGVEKKVVYFLAEMSGGREKIQEEELLEMHWASVIDTEALLSYPNDAELFHKAIAFLHKEDPDGVRWPLN</sequence>
<dbReference type="GO" id="GO:0006754">
    <property type="term" value="P:ATP biosynthetic process"/>
    <property type="evidence" value="ECO:0007669"/>
    <property type="project" value="TreeGrafter"/>
</dbReference>
<evidence type="ECO:0000256" key="1">
    <source>
        <dbReference type="ARBA" id="ARBA00005582"/>
    </source>
</evidence>
<dbReference type="GO" id="GO:0000166">
    <property type="term" value="F:nucleotide binding"/>
    <property type="evidence" value="ECO:0007669"/>
    <property type="project" value="UniProtKB-KW"/>
</dbReference>
<evidence type="ECO:0000256" key="4">
    <source>
        <dbReference type="ARBA" id="ARBA00022801"/>
    </source>
</evidence>
<dbReference type="PROSITE" id="PS51462">
    <property type="entry name" value="NUDIX"/>
    <property type="match status" value="1"/>
</dbReference>
<dbReference type="PRINTS" id="PR00502">
    <property type="entry name" value="NUDIXFAMILY"/>
</dbReference>
<evidence type="ECO:0000313" key="9">
    <source>
        <dbReference type="Proteomes" id="UP001286174"/>
    </source>
</evidence>
<evidence type="ECO:0000256" key="5">
    <source>
        <dbReference type="ARBA" id="ARBA00032644"/>
    </source>
</evidence>
<dbReference type="GO" id="GO:0006167">
    <property type="term" value="P:AMP biosynthetic process"/>
    <property type="evidence" value="ECO:0007669"/>
    <property type="project" value="TreeGrafter"/>
</dbReference>
<dbReference type="InterPro" id="IPR020084">
    <property type="entry name" value="NUDIX_hydrolase_CS"/>
</dbReference>
<name>A0AB35U2J4_9FIRM</name>
<evidence type="ECO:0000259" key="7">
    <source>
        <dbReference type="PROSITE" id="PS51462"/>
    </source>
</evidence>
<accession>A0AB35U2J4</accession>
<comment type="similarity">
    <text evidence="1 6">Belongs to the Nudix hydrolase family.</text>
</comment>
<protein>
    <recommendedName>
        <fullName evidence="2">Bis(5'-nucleosyl)-tetraphosphatase [asymmetrical]</fullName>
    </recommendedName>
    <alternativeName>
        <fullName evidence="5">Diadenosine 5',5'''-P1,P4-tetraphosphate asymmetrical hydrolase</fullName>
    </alternativeName>
</protein>
<dbReference type="GO" id="GO:0004081">
    <property type="term" value="F:bis(5'-nucleosyl)-tetraphosphatase (asymmetrical) activity"/>
    <property type="evidence" value="ECO:0007669"/>
    <property type="project" value="TreeGrafter"/>
</dbReference>
<dbReference type="InterPro" id="IPR000086">
    <property type="entry name" value="NUDIX_hydrolase_dom"/>
</dbReference>
<dbReference type="AlphaFoldDB" id="A0AB35U2J4"/>
<evidence type="ECO:0000313" key="8">
    <source>
        <dbReference type="EMBL" id="MDX8419283.1"/>
    </source>
</evidence>
<dbReference type="InterPro" id="IPR051325">
    <property type="entry name" value="Nudix_hydrolase_domain"/>
</dbReference>
<evidence type="ECO:0000256" key="6">
    <source>
        <dbReference type="RuleBase" id="RU003476"/>
    </source>
</evidence>
<dbReference type="InterPro" id="IPR015797">
    <property type="entry name" value="NUDIX_hydrolase-like_dom_sf"/>
</dbReference>
<dbReference type="Pfam" id="PF00293">
    <property type="entry name" value="NUDIX"/>
    <property type="match status" value="1"/>
</dbReference>
<evidence type="ECO:0000256" key="2">
    <source>
        <dbReference type="ARBA" id="ARBA00018911"/>
    </source>
</evidence>
<dbReference type="Proteomes" id="UP001286174">
    <property type="component" value="Unassembled WGS sequence"/>
</dbReference>
<dbReference type="InterPro" id="IPR003565">
    <property type="entry name" value="Tetra_PHTase"/>
</dbReference>
<dbReference type="EMBL" id="JALBUR010000007">
    <property type="protein sequence ID" value="MDX8419283.1"/>
    <property type="molecule type" value="Genomic_DNA"/>
</dbReference>
<dbReference type="PANTHER" id="PTHR21340:SF0">
    <property type="entry name" value="BIS(5'-NUCLEOSYL)-TETRAPHOSPHATASE [ASYMMETRICAL]"/>
    <property type="match status" value="1"/>
</dbReference>
<dbReference type="CDD" id="cd03428">
    <property type="entry name" value="NUDIX_Ap4A_Nudt2"/>
    <property type="match status" value="1"/>
</dbReference>
<evidence type="ECO:0000256" key="3">
    <source>
        <dbReference type="ARBA" id="ARBA00022741"/>
    </source>
</evidence>
<gene>
    <name evidence="8" type="ORF">MOZ60_04145</name>
</gene>
<keyword evidence="4 6" id="KW-0378">Hydrolase</keyword>
<reference evidence="8 9" key="1">
    <citation type="submission" date="2022-03" db="EMBL/GenBank/DDBJ databases">
        <title>Novel taxa within the pig intestine.</title>
        <authorList>
            <person name="Wylensek D."/>
            <person name="Bishof K."/>
            <person name="Afrizal A."/>
            <person name="Clavel T."/>
        </authorList>
    </citation>
    <scope>NUCLEOTIDE SEQUENCE [LARGE SCALE GENOMIC DNA]</scope>
    <source>
        <strain evidence="8 9">CLA-KB-P133</strain>
    </source>
</reference>
<keyword evidence="3" id="KW-0547">Nucleotide-binding</keyword>
<dbReference type="PANTHER" id="PTHR21340">
    <property type="entry name" value="DIADENOSINE 5,5-P1,P4-TETRAPHOSPHATE PYROPHOSPHOHYDROLASE MUTT"/>
    <property type="match status" value="1"/>
</dbReference>
<dbReference type="SUPFAM" id="SSF55811">
    <property type="entry name" value="Nudix"/>
    <property type="match status" value="1"/>
</dbReference>
<proteinExistence type="inferred from homology"/>
<organism evidence="8 9">
    <name type="scientific">Grylomicrobium aquisgranensis</name>
    <dbReference type="NCBI Taxonomy" id="2926318"/>
    <lineage>
        <taxon>Bacteria</taxon>
        <taxon>Bacillati</taxon>
        <taxon>Bacillota</taxon>
        <taxon>Erysipelotrichia</taxon>
        <taxon>Erysipelotrichales</taxon>
        <taxon>Erysipelotrichaceae</taxon>
        <taxon>Grylomicrobium</taxon>
    </lineage>
</organism>
<dbReference type="RefSeq" id="WP_277634729.1">
    <property type="nucleotide sequence ID" value="NZ_JALBUR010000007.1"/>
</dbReference>
<feature type="domain" description="Nudix hydrolase" evidence="7">
    <location>
        <begin position="5"/>
        <end position="136"/>
    </location>
</feature>
<dbReference type="Gene3D" id="3.90.79.10">
    <property type="entry name" value="Nucleoside Triphosphate Pyrophosphohydrolase"/>
    <property type="match status" value="1"/>
</dbReference>
<comment type="caution">
    <text evidence="8">The sequence shown here is derived from an EMBL/GenBank/DDBJ whole genome shotgun (WGS) entry which is preliminary data.</text>
</comment>
<keyword evidence="9" id="KW-1185">Reference proteome</keyword>
<dbReference type="InterPro" id="IPR020476">
    <property type="entry name" value="Nudix_hydrolase"/>
</dbReference>